<keyword evidence="5" id="KW-1185">Reference proteome</keyword>
<dbReference type="AlphaFoldDB" id="E7RPR1"/>
<dbReference type="InterPro" id="IPR012373">
    <property type="entry name" value="Ferrdict_sens_TM"/>
</dbReference>
<feature type="domain" description="FecR protein" evidence="2">
    <location>
        <begin position="104"/>
        <end position="197"/>
    </location>
</feature>
<dbReference type="InterPro" id="IPR006860">
    <property type="entry name" value="FecR"/>
</dbReference>
<keyword evidence="1" id="KW-1133">Transmembrane helix</keyword>
<dbReference type="PANTHER" id="PTHR30273:SF2">
    <property type="entry name" value="PROTEIN FECR"/>
    <property type="match status" value="1"/>
</dbReference>
<evidence type="ECO:0000313" key="5">
    <source>
        <dbReference type="Proteomes" id="UP000005580"/>
    </source>
</evidence>
<dbReference type="Gene3D" id="2.60.120.1440">
    <property type="match status" value="1"/>
</dbReference>
<evidence type="ECO:0000259" key="2">
    <source>
        <dbReference type="Pfam" id="PF04773"/>
    </source>
</evidence>
<dbReference type="eggNOG" id="COG3712">
    <property type="taxonomic scope" value="Bacteria"/>
</dbReference>
<dbReference type="STRING" id="28134.SAMN05444288_1712"/>
<dbReference type="Proteomes" id="UP000005580">
    <property type="component" value="Unassembled WGS sequence"/>
</dbReference>
<dbReference type="Gene3D" id="3.55.50.30">
    <property type="match status" value="1"/>
</dbReference>
<dbReference type="RefSeq" id="WP_004368420.1">
    <property type="nucleotide sequence ID" value="NZ_GL833118.1"/>
</dbReference>
<dbReference type="FunFam" id="2.60.120.1440:FF:000001">
    <property type="entry name" value="Putative anti-sigma factor"/>
    <property type="match status" value="1"/>
</dbReference>
<protein>
    <submittedName>
        <fullName evidence="4">Sigma factor regulatory protein, FecR/PupR family</fullName>
    </submittedName>
</protein>
<accession>E7RPR1</accession>
<dbReference type="Pfam" id="PF04773">
    <property type="entry name" value="FecR"/>
    <property type="match status" value="1"/>
</dbReference>
<feature type="domain" description="Protein FecR C-terminal" evidence="3">
    <location>
        <begin position="242"/>
        <end position="311"/>
    </location>
</feature>
<dbReference type="InterPro" id="IPR032508">
    <property type="entry name" value="FecR_C"/>
</dbReference>
<dbReference type="Pfam" id="PF16344">
    <property type="entry name" value="FecR_C"/>
    <property type="match status" value="1"/>
</dbReference>
<keyword evidence="1" id="KW-0812">Transmembrane</keyword>
<dbReference type="GO" id="GO:0016989">
    <property type="term" value="F:sigma factor antagonist activity"/>
    <property type="evidence" value="ECO:0007669"/>
    <property type="project" value="TreeGrafter"/>
</dbReference>
<gene>
    <name evidence="4" type="ORF">HMPREF0663_11162</name>
</gene>
<evidence type="ECO:0000259" key="3">
    <source>
        <dbReference type="Pfam" id="PF16344"/>
    </source>
</evidence>
<feature type="transmembrane region" description="Helical" evidence="1">
    <location>
        <begin position="69"/>
        <end position="90"/>
    </location>
</feature>
<name>E7RPR1_9BACT</name>
<comment type="caution">
    <text evidence="4">The sequence shown here is derived from an EMBL/GenBank/DDBJ whole genome shotgun (WGS) entry which is preliminary data.</text>
</comment>
<evidence type="ECO:0000313" key="4">
    <source>
        <dbReference type="EMBL" id="EFZ37104.1"/>
    </source>
</evidence>
<dbReference type="HOGENOM" id="CLU_050192_2_3_10"/>
<proteinExistence type="predicted"/>
<evidence type="ECO:0000256" key="1">
    <source>
        <dbReference type="SAM" id="Phobius"/>
    </source>
</evidence>
<sequence length="312" mass="35995">MNADLLHRYVAGDVSEQEALEVAAWIAESNKNEHEYKVLRSLYDITLWRTEEDGRFLQKGKYGILSKPLIIRLCRIAAIILVVFSLTYWWTQRKINVVPVIQMVHTPKGQRTEMVLSDGTKVWINSNSTLKYSDFTSQDRRVVELDGEGYFIVTKNPTKPFIVKTTRYDIKVLGTEFNVTAYSSERDWHASLVNGKIDINAKDGSNLMVLEPNTEAYVENGNLMKRSMSTIESAFKWRKGQISFENRSMAEIIRKLETCYDVKIIVHNKSILQSRYTGTFAVHDGISHILNVLSTYDKFTYVLEKDNKIIIY</sequence>
<dbReference type="PANTHER" id="PTHR30273">
    <property type="entry name" value="PERIPLASMIC SIGNAL SENSOR AND SIGMA FACTOR ACTIVATOR FECR-RELATED"/>
    <property type="match status" value="1"/>
</dbReference>
<dbReference type="EMBL" id="AEPE02000004">
    <property type="protein sequence ID" value="EFZ37104.1"/>
    <property type="molecule type" value="Genomic_DNA"/>
</dbReference>
<organism evidence="4 5">
    <name type="scientific">Hoylesella oralis ATCC 33269</name>
    <dbReference type="NCBI Taxonomy" id="873533"/>
    <lineage>
        <taxon>Bacteria</taxon>
        <taxon>Pseudomonadati</taxon>
        <taxon>Bacteroidota</taxon>
        <taxon>Bacteroidia</taxon>
        <taxon>Bacteroidales</taxon>
        <taxon>Prevotellaceae</taxon>
        <taxon>Hoylesella</taxon>
    </lineage>
</organism>
<keyword evidence="1" id="KW-0472">Membrane</keyword>
<reference evidence="4" key="1">
    <citation type="submission" date="2011-01" db="EMBL/GenBank/DDBJ databases">
        <authorList>
            <person name="Muzny D."/>
            <person name="Qin X."/>
            <person name="Buhay C."/>
            <person name="Dugan-Rocha S."/>
            <person name="Ding Y."/>
            <person name="Chen G."/>
            <person name="Hawes A."/>
            <person name="Holder M."/>
            <person name="Jhangiani S."/>
            <person name="Johnson A."/>
            <person name="Khan Z."/>
            <person name="Li Z."/>
            <person name="Liu W."/>
            <person name="Liu X."/>
            <person name="Perez L."/>
            <person name="Shen H."/>
            <person name="Wang Q."/>
            <person name="Watt J."/>
            <person name="Xi L."/>
            <person name="Xin Y."/>
            <person name="Zhou J."/>
            <person name="Deng J."/>
            <person name="Jiang H."/>
            <person name="Liu Y."/>
            <person name="Qu J."/>
            <person name="Song X.-Z."/>
            <person name="Zhang L."/>
            <person name="Villasana D."/>
            <person name="Johnson A."/>
            <person name="Liu J."/>
            <person name="Liyanage D."/>
            <person name="Lorensuhewa L."/>
            <person name="Robinson T."/>
            <person name="Song A."/>
            <person name="Song B.-B."/>
            <person name="Dinh H."/>
            <person name="Thornton R."/>
            <person name="Coyle M."/>
            <person name="Francisco L."/>
            <person name="Jackson L."/>
            <person name="Javaid M."/>
            <person name="Korchina V."/>
            <person name="Kovar C."/>
            <person name="Mata R."/>
            <person name="Mathew T."/>
            <person name="Ngo R."/>
            <person name="Nguyen L."/>
            <person name="Nguyen N."/>
            <person name="Okwuonu G."/>
            <person name="Ongeri F."/>
            <person name="Pham C."/>
            <person name="Simmons D."/>
            <person name="Wilczek-Boney K."/>
            <person name="Hale W."/>
            <person name="Jakkamsetti A."/>
            <person name="Pham P."/>
            <person name="Ruth R."/>
            <person name="San Lucas F."/>
            <person name="Warren J."/>
            <person name="Zhang J."/>
            <person name="Zhao Z."/>
            <person name="Zhou C."/>
            <person name="Zhu D."/>
            <person name="Lee S."/>
            <person name="Bess C."/>
            <person name="Blankenburg K."/>
            <person name="Forbes L."/>
            <person name="Fu Q."/>
            <person name="Gubbala S."/>
            <person name="Hirani K."/>
            <person name="Jayaseelan J.C."/>
            <person name="Lara F."/>
            <person name="Munidasa M."/>
            <person name="Palculict T."/>
            <person name="Patil S."/>
            <person name="Pu L.-L."/>
            <person name="Saada N."/>
            <person name="Tang L."/>
            <person name="Weissenberger G."/>
            <person name="Zhu Y."/>
            <person name="Hemphill L."/>
            <person name="Shang Y."/>
            <person name="Youmans B."/>
            <person name="Ayvaz T."/>
            <person name="Ross M."/>
            <person name="Santibanez J."/>
            <person name="Aqrawi P."/>
            <person name="Gross S."/>
            <person name="Joshi V."/>
            <person name="Fowler G."/>
            <person name="Nazareth L."/>
            <person name="Reid J."/>
            <person name="Worley K."/>
            <person name="Petrosino J."/>
            <person name="Highlander S."/>
            <person name="Gibbs R."/>
        </authorList>
    </citation>
    <scope>NUCLEOTIDE SEQUENCE [LARGE SCALE GENOMIC DNA]</scope>
    <source>
        <strain evidence="4">ATCC 33269</strain>
    </source>
</reference>
<dbReference type="PIRSF" id="PIRSF018266">
    <property type="entry name" value="FecR"/>
    <property type="match status" value="1"/>
</dbReference>